<comment type="caution">
    <text evidence="11">The sequence shown here is derived from an EMBL/GenBank/DDBJ whole genome shotgun (WGS) entry which is preliminary data.</text>
</comment>
<dbReference type="EMBL" id="JAUFQC010000027">
    <property type="protein sequence ID" value="MDN3611952.1"/>
    <property type="molecule type" value="Genomic_DNA"/>
</dbReference>
<keyword evidence="2 8" id="KW-0812">Transmembrane</keyword>
<evidence type="ECO:0000256" key="7">
    <source>
        <dbReference type="PROSITE-ProRule" id="PRU00284"/>
    </source>
</evidence>
<keyword evidence="5 7" id="KW-0807">Transducer</keyword>
<dbReference type="SUPFAM" id="SSF58104">
    <property type="entry name" value="Methyl-accepting chemotaxis protein (MCP) signaling domain"/>
    <property type="match status" value="1"/>
</dbReference>
<evidence type="ECO:0000256" key="3">
    <source>
        <dbReference type="ARBA" id="ARBA00022989"/>
    </source>
</evidence>
<feature type="transmembrane region" description="Helical" evidence="8">
    <location>
        <begin position="211"/>
        <end position="230"/>
    </location>
</feature>
<comment type="subcellular location">
    <subcellularLocation>
        <location evidence="1">Membrane</location>
        <topology evidence="1">Multi-pass membrane protein</topology>
    </subcellularLocation>
</comment>
<reference evidence="12" key="1">
    <citation type="journal article" date="2019" name="Int. J. Syst. Evol. Microbiol.">
        <title>The Global Catalogue of Microorganisms (GCM) 10K type strain sequencing project: providing services to taxonomists for standard genome sequencing and annotation.</title>
        <authorList>
            <consortium name="The Broad Institute Genomics Platform"/>
            <consortium name="The Broad Institute Genome Sequencing Center for Infectious Disease"/>
            <person name="Wu L."/>
            <person name="Ma J."/>
        </authorList>
    </citation>
    <scope>NUCLEOTIDE SEQUENCE [LARGE SCALE GENOMIC DNA]</scope>
    <source>
        <strain evidence="12">CECT 7398</strain>
    </source>
</reference>
<gene>
    <name evidence="11" type="ORF">QWZ16_20380</name>
</gene>
<dbReference type="Pfam" id="PF00672">
    <property type="entry name" value="HAMP"/>
    <property type="match status" value="1"/>
</dbReference>
<dbReference type="PANTHER" id="PTHR32089">
    <property type="entry name" value="METHYL-ACCEPTING CHEMOTAXIS PROTEIN MCPB"/>
    <property type="match status" value="1"/>
</dbReference>
<dbReference type="Gene3D" id="1.10.287.950">
    <property type="entry name" value="Methyl-accepting chemotaxis protein"/>
    <property type="match status" value="1"/>
</dbReference>
<dbReference type="SMART" id="SM00304">
    <property type="entry name" value="HAMP"/>
    <property type="match status" value="1"/>
</dbReference>
<evidence type="ECO:0000313" key="11">
    <source>
        <dbReference type="EMBL" id="MDN3611952.1"/>
    </source>
</evidence>
<keyword evidence="12" id="KW-1185">Reference proteome</keyword>
<accession>A0ABT8BYQ4</accession>
<dbReference type="Pfam" id="PF00015">
    <property type="entry name" value="MCPsignal"/>
    <property type="match status" value="1"/>
</dbReference>
<keyword evidence="3 8" id="KW-1133">Transmembrane helix</keyword>
<name>A0ABT8BYQ4_9VIBR</name>
<evidence type="ECO:0000259" key="9">
    <source>
        <dbReference type="PROSITE" id="PS50111"/>
    </source>
</evidence>
<feature type="domain" description="Methyl-accepting transducer" evidence="9">
    <location>
        <begin position="291"/>
        <end position="527"/>
    </location>
</feature>
<dbReference type="SMART" id="SM00283">
    <property type="entry name" value="MA"/>
    <property type="match status" value="1"/>
</dbReference>
<evidence type="ECO:0000313" key="12">
    <source>
        <dbReference type="Proteomes" id="UP001238540"/>
    </source>
</evidence>
<comment type="similarity">
    <text evidence="6">Belongs to the methyl-accepting chemotaxis (MCP) protein family.</text>
</comment>
<evidence type="ECO:0000256" key="6">
    <source>
        <dbReference type="ARBA" id="ARBA00029447"/>
    </source>
</evidence>
<sequence>MLSKITIAQKVYLLGLMQLLAMLIMGGFALQQMNKIGIELVDIAEEDIPLTRMMTVLAEHQLEQAILFERALVKAIRVEQGLELMSNFNAAKDKVHNLTVKTNKEIVEVEEFIQQAIPKLHSQAAVDEFKGLLSSLKRVEKSYLTLVSEVDEVMAFGSAGKINEMLDLSKKVEAHEDEIDHALIAILDEVQAFTLASALQAEADEKFAIKWMTVIAGVSIALGVIMPILISRAIRTPLLVLIDRLKQVADGDGDLTVRLDASSRDETGTVAGAFNKFLGVLMATITKINSQAEELGESSEVAVAAMQRTLHNVEKQRCDIEQVATAINQMNATTQEVANSTANASSVTDEVKKRVMEGQHEAEETQQVIQELANEVTTSSGVIENLVSETNNIGQVLESIQGIAEQTNLLALNAAIEAARAGETGRGFAVVADEVRSLAQRTQEATVDIQQLVDRLQSEARNAVTSMKKGTDTAKLCLSKSSESANTFLLAAESVSQIAGLNLQIAAAAEQQSTVAQDLDNNLTNIKTLAEETAQETKNTAQASETIAMNVIDLHKNLNKFQV</sequence>
<dbReference type="CDD" id="cd11386">
    <property type="entry name" value="MCP_signal"/>
    <property type="match status" value="1"/>
</dbReference>
<feature type="transmembrane region" description="Helical" evidence="8">
    <location>
        <begin position="12"/>
        <end position="30"/>
    </location>
</feature>
<evidence type="ECO:0000256" key="2">
    <source>
        <dbReference type="ARBA" id="ARBA00022692"/>
    </source>
</evidence>
<evidence type="ECO:0000256" key="8">
    <source>
        <dbReference type="SAM" id="Phobius"/>
    </source>
</evidence>
<dbReference type="Proteomes" id="UP001238540">
    <property type="component" value="Unassembled WGS sequence"/>
</dbReference>
<dbReference type="PANTHER" id="PTHR32089:SF119">
    <property type="entry name" value="METHYL-ACCEPTING CHEMOTAXIS PROTEIN CTPL"/>
    <property type="match status" value="1"/>
</dbReference>
<keyword evidence="4 8" id="KW-0472">Membrane</keyword>
<dbReference type="PROSITE" id="PS50111">
    <property type="entry name" value="CHEMOTAXIS_TRANSDUC_2"/>
    <property type="match status" value="1"/>
</dbReference>
<proteinExistence type="inferred from homology"/>
<evidence type="ECO:0000256" key="4">
    <source>
        <dbReference type="ARBA" id="ARBA00023136"/>
    </source>
</evidence>
<evidence type="ECO:0000259" key="10">
    <source>
        <dbReference type="PROSITE" id="PS50885"/>
    </source>
</evidence>
<evidence type="ECO:0000256" key="1">
    <source>
        <dbReference type="ARBA" id="ARBA00004141"/>
    </source>
</evidence>
<dbReference type="CDD" id="cd06225">
    <property type="entry name" value="HAMP"/>
    <property type="match status" value="1"/>
</dbReference>
<dbReference type="InterPro" id="IPR003660">
    <property type="entry name" value="HAMP_dom"/>
</dbReference>
<dbReference type="InterPro" id="IPR004090">
    <property type="entry name" value="Chemotax_Me-accpt_rcpt"/>
</dbReference>
<protein>
    <submittedName>
        <fullName evidence="11">Methyl-accepting chemotaxis protein</fullName>
    </submittedName>
</protein>
<feature type="domain" description="HAMP" evidence="10">
    <location>
        <begin position="232"/>
        <end position="286"/>
    </location>
</feature>
<dbReference type="RefSeq" id="WP_170882623.1">
    <property type="nucleotide sequence ID" value="NZ_JABEYA020000004.1"/>
</dbReference>
<dbReference type="PROSITE" id="PS50885">
    <property type="entry name" value="HAMP"/>
    <property type="match status" value="1"/>
</dbReference>
<evidence type="ECO:0000256" key="5">
    <source>
        <dbReference type="ARBA" id="ARBA00023224"/>
    </source>
</evidence>
<dbReference type="InterPro" id="IPR004089">
    <property type="entry name" value="MCPsignal_dom"/>
</dbReference>
<dbReference type="PRINTS" id="PR00260">
    <property type="entry name" value="CHEMTRNSDUCR"/>
</dbReference>
<organism evidence="11 12">
    <name type="scientific">Vibrio ostreicida</name>
    <dbReference type="NCBI Taxonomy" id="526588"/>
    <lineage>
        <taxon>Bacteria</taxon>
        <taxon>Pseudomonadati</taxon>
        <taxon>Pseudomonadota</taxon>
        <taxon>Gammaproteobacteria</taxon>
        <taxon>Vibrionales</taxon>
        <taxon>Vibrionaceae</taxon>
        <taxon>Vibrio</taxon>
    </lineage>
</organism>